<feature type="repeat" description="ANK" evidence="3">
    <location>
        <begin position="42"/>
        <end position="68"/>
    </location>
</feature>
<feature type="non-terminal residue" evidence="4">
    <location>
        <position position="1"/>
    </location>
</feature>
<keyword evidence="2 3" id="KW-0040">ANK repeat</keyword>
<dbReference type="InterPro" id="IPR036770">
    <property type="entry name" value="Ankyrin_rpt-contain_sf"/>
</dbReference>
<dbReference type="PROSITE" id="PS50297">
    <property type="entry name" value="ANK_REP_REGION"/>
    <property type="match status" value="2"/>
</dbReference>
<keyword evidence="1" id="KW-0677">Repeat</keyword>
<dbReference type="SUPFAM" id="SSF48403">
    <property type="entry name" value="Ankyrin repeat"/>
    <property type="match status" value="1"/>
</dbReference>
<dbReference type="Pfam" id="PF12796">
    <property type="entry name" value="Ank_2"/>
    <property type="match status" value="1"/>
</dbReference>
<feature type="repeat" description="ANK" evidence="3">
    <location>
        <begin position="7"/>
        <end position="32"/>
    </location>
</feature>
<dbReference type="PANTHER" id="PTHR24171">
    <property type="entry name" value="ANKYRIN REPEAT DOMAIN-CONTAINING PROTEIN 39-RELATED"/>
    <property type="match status" value="1"/>
</dbReference>
<evidence type="ECO:0000313" key="5">
    <source>
        <dbReference type="Proteomes" id="UP000235371"/>
    </source>
</evidence>
<sequence length="68" mass="7116">VNSANNDGKTPLHLATEAGHELIVKLLLKKGAAESVNLANNNGKTPLHLATKAGYESVVKLLVILSSE</sequence>
<keyword evidence="5" id="KW-1185">Reference proteome</keyword>
<dbReference type="OrthoDB" id="3436544at2759"/>
<protein>
    <submittedName>
        <fullName evidence="4">Ankyrin</fullName>
    </submittedName>
</protein>
<dbReference type="RefSeq" id="XP_024743813.1">
    <property type="nucleotide sequence ID" value="XM_024873327.1"/>
</dbReference>
<dbReference type="InParanoid" id="A0A2J6TV57"/>
<dbReference type="STRING" id="1095630.A0A2J6TV57"/>
<organism evidence="4 5">
    <name type="scientific">Hyaloscypha bicolor E</name>
    <dbReference type="NCBI Taxonomy" id="1095630"/>
    <lineage>
        <taxon>Eukaryota</taxon>
        <taxon>Fungi</taxon>
        <taxon>Dikarya</taxon>
        <taxon>Ascomycota</taxon>
        <taxon>Pezizomycotina</taxon>
        <taxon>Leotiomycetes</taxon>
        <taxon>Helotiales</taxon>
        <taxon>Hyaloscyphaceae</taxon>
        <taxon>Hyaloscypha</taxon>
        <taxon>Hyaloscypha bicolor</taxon>
    </lineage>
</organism>
<evidence type="ECO:0000256" key="1">
    <source>
        <dbReference type="ARBA" id="ARBA00022737"/>
    </source>
</evidence>
<evidence type="ECO:0000313" key="4">
    <source>
        <dbReference type="EMBL" id="PMD66909.1"/>
    </source>
</evidence>
<accession>A0A2J6TV57</accession>
<dbReference type="GeneID" id="36581407"/>
<dbReference type="InterPro" id="IPR002110">
    <property type="entry name" value="Ankyrin_rpt"/>
</dbReference>
<reference evidence="4 5" key="1">
    <citation type="submission" date="2016-04" db="EMBL/GenBank/DDBJ databases">
        <title>A degradative enzymes factory behind the ericoid mycorrhizal symbiosis.</title>
        <authorList>
            <consortium name="DOE Joint Genome Institute"/>
            <person name="Martino E."/>
            <person name="Morin E."/>
            <person name="Grelet G."/>
            <person name="Kuo A."/>
            <person name="Kohler A."/>
            <person name="Daghino S."/>
            <person name="Barry K."/>
            <person name="Choi C."/>
            <person name="Cichocki N."/>
            <person name="Clum A."/>
            <person name="Copeland A."/>
            <person name="Hainaut M."/>
            <person name="Haridas S."/>
            <person name="Labutti K."/>
            <person name="Lindquist E."/>
            <person name="Lipzen A."/>
            <person name="Khouja H.-R."/>
            <person name="Murat C."/>
            <person name="Ohm R."/>
            <person name="Olson A."/>
            <person name="Spatafora J."/>
            <person name="Veneault-Fourrey C."/>
            <person name="Henrissat B."/>
            <person name="Grigoriev I."/>
            <person name="Martin F."/>
            <person name="Perotto S."/>
        </authorList>
    </citation>
    <scope>NUCLEOTIDE SEQUENCE [LARGE SCALE GENOMIC DNA]</scope>
    <source>
        <strain evidence="4 5">E</strain>
    </source>
</reference>
<dbReference type="EMBL" id="KZ613740">
    <property type="protein sequence ID" value="PMD66909.1"/>
    <property type="molecule type" value="Genomic_DNA"/>
</dbReference>
<evidence type="ECO:0000256" key="3">
    <source>
        <dbReference type="PROSITE-ProRule" id="PRU00023"/>
    </source>
</evidence>
<gene>
    <name evidence="4" type="ORF">K444DRAFT_499465</name>
</gene>
<dbReference type="AlphaFoldDB" id="A0A2J6TV57"/>
<dbReference type="Gene3D" id="1.25.40.20">
    <property type="entry name" value="Ankyrin repeat-containing domain"/>
    <property type="match status" value="1"/>
</dbReference>
<dbReference type="SMART" id="SM00248">
    <property type="entry name" value="ANK"/>
    <property type="match status" value="2"/>
</dbReference>
<name>A0A2J6TV57_9HELO</name>
<evidence type="ECO:0000256" key="2">
    <source>
        <dbReference type="ARBA" id="ARBA00023043"/>
    </source>
</evidence>
<feature type="non-terminal residue" evidence="4">
    <location>
        <position position="68"/>
    </location>
</feature>
<proteinExistence type="predicted"/>
<dbReference type="PROSITE" id="PS50088">
    <property type="entry name" value="ANK_REPEAT"/>
    <property type="match status" value="2"/>
</dbReference>
<dbReference type="Proteomes" id="UP000235371">
    <property type="component" value="Unassembled WGS sequence"/>
</dbReference>